<dbReference type="PROSITE" id="PS00491">
    <property type="entry name" value="PROLINE_PEPTIDASE"/>
    <property type="match status" value="1"/>
</dbReference>
<dbReference type="GO" id="GO:0004177">
    <property type="term" value="F:aminopeptidase activity"/>
    <property type="evidence" value="ECO:0007669"/>
    <property type="project" value="UniProtKB-KW"/>
</dbReference>
<dbReference type="InterPro" id="IPR036005">
    <property type="entry name" value="Creatinase/aminopeptidase-like"/>
</dbReference>
<evidence type="ECO:0000313" key="8">
    <source>
        <dbReference type="EMBL" id="CUI15758.1"/>
    </source>
</evidence>
<evidence type="ECO:0000256" key="1">
    <source>
        <dbReference type="ARBA" id="ARBA00022670"/>
    </source>
</evidence>
<dbReference type="InterPro" id="IPR000587">
    <property type="entry name" value="Creatinase_N"/>
</dbReference>
<keyword evidence="9" id="KW-1185">Reference proteome</keyword>
<dbReference type="Pfam" id="PF00557">
    <property type="entry name" value="Peptidase_M24"/>
    <property type="match status" value="1"/>
</dbReference>
<comment type="similarity">
    <text evidence="5">Belongs to the peptidase M24B family.</text>
</comment>
<gene>
    <name evidence="8" type="primary">pepP</name>
    <name evidence="8" type="ORF">PNK_0120</name>
</gene>
<dbReference type="GO" id="GO:0008237">
    <property type="term" value="F:metallopeptidase activity"/>
    <property type="evidence" value="ECO:0007669"/>
    <property type="project" value="UniProtKB-KW"/>
</dbReference>
<proteinExistence type="inferred from homology"/>
<dbReference type="Pfam" id="PF01321">
    <property type="entry name" value="Creatinase_N"/>
    <property type="match status" value="1"/>
</dbReference>
<dbReference type="InterPro" id="IPR000994">
    <property type="entry name" value="Pept_M24"/>
</dbReference>
<dbReference type="PATRIC" id="fig|389348.3.peg.140"/>
<dbReference type="SUPFAM" id="SSF55920">
    <property type="entry name" value="Creatinase/aminopeptidase"/>
    <property type="match status" value="1"/>
</dbReference>
<dbReference type="KEGG" id="pnl:PNK_0120"/>
<dbReference type="FunCoup" id="A0A0U5J8L3">
    <property type="interactions" value="45"/>
</dbReference>
<dbReference type="Gene3D" id="3.90.230.10">
    <property type="entry name" value="Creatinase/methionine aminopeptidase superfamily"/>
    <property type="match status" value="1"/>
</dbReference>
<dbReference type="Proteomes" id="UP000069902">
    <property type="component" value="Chromosome cPNK"/>
</dbReference>
<keyword evidence="8" id="KW-0031">Aminopeptidase</keyword>
<sequence>MDYTKRLNELRQHLATLPCDALLIEHPTHLLYLTGMEVSIGKVVVSQQEACLIVDGRYFEKCCQQTLYRTILSEESALKNWLAEQNIKTVGFDPDKLSYQGFLLLSQSLAPAIAVTPVESPVQKMRLIKDAEEIICLKQAARLGYEGYEYIVSLLQAGITETELAFELEFFWKKRGGKKLAFDPIIAFGANGSMPHYRAGSTRLQSNTSVLIDIGVVLHHYHSDMTRVVYFGTPPTEIQMIYAIVKEAKQRAMELCRPGTLVGELDQTARSFIASKGYGDYFTHSLGHGVGLDIHEPPTLRSHGSFSTQPLQAGMVITIEPGIYLSGIGGVRLEDTILITETGYENLTEPQ</sequence>
<dbReference type="EC" id="3.4.13.9" evidence="8"/>
<dbReference type="GO" id="GO:0006508">
    <property type="term" value="P:proteolysis"/>
    <property type="evidence" value="ECO:0007669"/>
    <property type="project" value="UniProtKB-KW"/>
</dbReference>
<dbReference type="CDD" id="cd01092">
    <property type="entry name" value="APP-like"/>
    <property type="match status" value="1"/>
</dbReference>
<name>A0A0U5J8L3_9BACT</name>
<dbReference type="InterPro" id="IPR001131">
    <property type="entry name" value="Peptidase_M24B_aminopep-P_CS"/>
</dbReference>
<dbReference type="InterPro" id="IPR029149">
    <property type="entry name" value="Creatin/AminoP/Spt16_N"/>
</dbReference>
<dbReference type="EMBL" id="LN879502">
    <property type="protein sequence ID" value="CUI15758.1"/>
    <property type="molecule type" value="Genomic_DNA"/>
</dbReference>
<dbReference type="PANTHER" id="PTHR46112">
    <property type="entry name" value="AMINOPEPTIDASE"/>
    <property type="match status" value="1"/>
</dbReference>
<dbReference type="STRING" id="389348.PNK_0120"/>
<evidence type="ECO:0000313" key="9">
    <source>
        <dbReference type="Proteomes" id="UP000069902"/>
    </source>
</evidence>
<dbReference type="AlphaFoldDB" id="A0A0U5J8L3"/>
<keyword evidence="4" id="KW-0482">Metalloprotease</keyword>
<evidence type="ECO:0000259" key="6">
    <source>
        <dbReference type="Pfam" id="PF00557"/>
    </source>
</evidence>
<dbReference type="Gene3D" id="3.40.350.10">
    <property type="entry name" value="Creatinase/prolidase N-terminal domain"/>
    <property type="match status" value="1"/>
</dbReference>
<dbReference type="PANTHER" id="PTHR46112:SF3">
    <property type="entry name" value="AMINOPEPTIDASE YPDF"/>
    <property type="match status" value="1"/>
</dbReference>
<feature type="domain" description="Creatinase N-terminal" evidence="7">
    <location>
        <begin position="6"/>
        <end position="128"/>
    </location>
</feature>
<keyword evidence="3 8" id="KW-0378">Hydrolase</keyword>
<dbReference type="GO" id="GO:0046872">
    <property type="term" value="F:metal ion binding"/>
    <property type="evidence" value="ECO:0007669"/>
    <property type="project" value="UniProtKB-KW"/>
</dbReference>
<evidence type="ECO:0000259" key="7">
    <source>
        <dbReference type="Pfam" id="PF01321"/>
    </source>
</evidence>
<keyword evidence="8" id="KW-0224">Dipeptidase</keyword>
<dbReference type="GO" id="GO:0102009">
    <property type="term" value="F:proline dipeptidase activity"/>
    <property type="evidence" value="ECO:0007669"/>
    <property type="project" value="UniProtKB-EC"/>
</dbReference>
<dbReference type="InterPro" id="IPR050659">
    <property type="entry name" value="Peptidase_M24B"/>
</dbReference>
<keyword evidence="2 5" id="KW-0479">Metal-binding</keyword>
<dbReference type="InParanoid" id="A0A0U5J8L3"/>
<evidence type="ECO:0000256" key="3">
    <source>
        <dbReference type="ARBA" id="ARBA00022801"/>
    </source>
</evidence>
<feature type="domain" description="Peptidase M24" evidence="6">
    <location>
        <begin position="136"/>
        <end position="341"/>
    </location>
</feature>
<evidence type="ECO:0000256" key="5">
    <source>
        <dbReference type="RuleBase" id="RU000590"/>
    </source>
</evidence>
<organism evidence="8 9">
    <name type="scientific">Candidatus Protochlamydia naegleriophila</name>
    <dbReference type="NCBI Taxonomy" id="389348"/>
    <lineage>
        <taxon>Bacteria</taxon>
        <taxon>Pseudomonadati</taxon>
        <taxon>Chlamydiota</taxon>
        <taxon>Chlamydiia</taxon>
        <taxon>Parachlamydiales</taxon>
        <taxon>Parachlamydiaceae</taxon>
        <taxon>Candidatus Protochlamydia</taxon>
    </lineage>
</organism>
<evidence type="ECO:0000256" key="4">
    <source>
        <dbReference type="ARBA" id="ARBA00023049"/>
    </source>
</evidence>
<dbReference type="RefSeq" id="WP_059059634.1">
    <property type="nucleotide sequence ID" value="NZ_LN879502.1"/>
</dbReference>
<evidence type="ECO:0000256" key="2">
    <source>
        <dbReference type="ARBA" id="ARBA00022723"/>
    </source>
</evidence>
<protein>
    <submittedName>
        <fullName evidence="8">Putative aminopeptidase P</fullName>
        <ecNumber evidence="8">3.4.13.9</ecNumber>
    </submittedName>
</protein>
<keyword evidence="1" id="KW-0645">Protease</keyword>
<reference evidence="9" key="1">
    <citation type="submission" date="2015-09" db="EMBL/GenBank/DDBJ databases">
        <authorList>
            <person name="Bertelli C."/>
        </authorList>
    </citation>
    <scope>NUCLEOTIDE SEQUENCE [LARGE SCALE GENOMIC DNA]</scope>
    <source>
        <strain evidence="9">KNic</strain>
    </source>
</reference>
<accession>A0A0U5J8L3</accession>